<feature type="domain" description="HTH cro/C1-type" evidence="3">
    <location>
        <begin position="7"/>
        <end position="61"/>
    </location>
</feature>
<evidence type="ECO:0000256" key="2">
    <source>
        <dbReference type="SAM" id="Phobius"/>
    </source>
</evidence>
<dbReference type="InterPro" id="IPR010982">
    <property type="entry name" value="Lambda_DNA-bd_dom_sf"/>
</dbReference>
<proteinExistence type="predicted"/>
<dbReference type="Gene3D" id="1.10.260.40">
    <property type="entry name" value="lambda repressor-like DNA-binding domains"/>
    <property type="match status" value="1"/>
</dbReference>
<dbReference type="Proteomes" id="UP000517106">
    <property type="component" value="Unassembled WGS sequence"/>
</dbReference>
<dbReference type="GO" id="GO:0003677">
    <property type="term" value="F:DNA binding"/>
    <property type="evidence" value="ECO:0007669"/>
    <property type="project" value="UniProtKB-KW"/>
</dbReference>
<dbReference type="CDD" id="cd00093">
    <property type="entry name" value="HTH_XRE"/>
    <property type="match status" value="1"/>
</dbReference>
<evidence type="ECO:0000259" key="3">
    <source>
        <dbReference type="PROSITE" id="PS50943"/>
    </source>
</evidence>
<evidence type="ECO:0000313" key="4">
    <source>
        <dbReference type="EMBL" id="MBB1097390.1"/>
    </source>
</evidence>
<name>A0A7W3ULS3_9LACO</name>
<dbReference type="SMART" id="SM00530">
    <property type="entry name" value="HTH_XRE"/>
    <property type="match status" value="1"/>
</dbReference>
<gene>
    <name evidence="4" type="ORF">H5S09_05500</name>
</gene>
<dbReference type="EMBL" id="JACIVA010000046">
    <property type="protein sequence ID" value="MBB1097390.1"/>
    <property type="molecule type" value="Genomic_DNA"/>
</dbReference>
<keyword evidence="1" id="KW-0238">DNA-binding</keyword>
<dbReference type="AlphaFoldDB" id="A0A7W3ULS3"/>
<feature type="transmembrane region" description="Helical" evidence="2">
    <location>
        <begin position="148"/>
        <end position="164"/>
    </location>
</feature>
<organism evidence="4 5">
    <name type="scientific">Limosilactobacillus rudii</name>
    <dbReference type="NCBI Taxonomy" id="2759755"/>
    <lineage>
        <taxon>Bacteria</taxon>
        <taxon>Bacillati</taxon>
        <taxon>Bacillota</taxon>
        <taxon>Bacilli</taxon>
        <taxon>Lactobacillales</taxon>
        <taxon>Lactobacillaceae</taxon>
        <taxon>Limosilactobacillus</taxon>
    </lineage>
</organism>
<accession>A0A7W3ULS3</accession>
<dbReference type="InterPro" id="IPR001387">
    <property type="entry name" value="Cro/C1-type_HTH"/>
</dbReference>
<keyword evidence="2" id="KW-1133">Transmembrane helix</keyword>
<feature type="transmembrane region" description="Helical" evidence="2">
    <location>
        <begin position="117"/>
        <end position="136"/>
    </location>
</feature>
<dbReference type="SUPFAM" id="SSF47413">
    <property type="entry name" value="lambda repressor-like DNA-binding domains"/>
    <property type="match status" value="1"/>
</dbReference>
<sequence length="212" mass="24524">MKFADKIKSYRHQYNLTQQAVADQLMISRKTISSWENGRSYPDIFMLVQISDLYHVSLDDLLREDHEMINNYKEEHALNTKKDHAFSTSYLINVVTCIYFLFQTVGLMSVASLSSTWRLILGVIVGIGFLNACYLLSKCNWKRFSGSEKVGILITIIVITVLLMKLNDYRFDISNSYNNGRDFGIGFATSIKSIAFVELIWLYPQFKKVRKE</sequence>
<comment type="caution">
    <text evidence="4">The sequence shown here is derived from an EMBL/GenBank/DDBJ whole genome shotgun (WGS) entry which is preliminary data.</text>
</comment>
<dbReference type="PROSITE" id="PS50943">
    <property type="entry name" value="HTH_CROC1"/>
    <property type="match status" value="1"/>
</dbReference>
<evidence type="ECO:0000313" key="5">
    <source>
        <dbReference type="Proteomes" id="UP000517106"/>
    </source>
</evidence>
<dbReference type="Pfam" id="PF01381">
    <property type="entry name" value="HTH_3"/>
    <property type="match status" value="1"/>
</dbReference>
<evidence type="ECO:0000256" key="1">
    <source>
        <dbReference type="ARBA" id="ARBA00023125"/>
    </source>
</evidence>
<dbReference type="RefSeq" id="WP_182596128.1">
    <property type="nucleotide sequence ID" value="NZ_JACIVA010000046.1"/>
</dbReference>
<dbReference type="PANTHER" id="PTHR46558">
    <property type="entry name" value="TRACRIPTIONAL REGULATORY PROTEIN-RELATED-RELATED"/>
    <property type="match status" value="1"/>
</dbReference>
<keyword evidence="2" id="KW-0472">Membrane</keyword>
<reference evidence="4 5" key="1">
    <citation type="submission" date="2020-07" db="EMBL/GenBank/DDBJ databases">
        <title>Description of Limosilactobacillus balticus sp. nov., Limosilactobacillus agrestis sp. nov., Limosilactobacillus albertensis sp. nov., Limosilactobacillus rudii sp. nov., Limosilactobacillus fastidiosus sp. nov., five novel Limosilactobacillus species isolated from the vertebrate gastrointestinal tract, and proposal of 6 subspecies of Limosilactobacillus reuteri adapted to the gastrointestinal tract of specific vertebrate hosts.</title>
        <authorList>
            <person name="Li F."/>
            <person name="Cheng C."/>
            <person name="Zheng J."/>
            <person name="Quevedo R.M."/>
            <person name="Li J."/>
            <person name="Roos S."/>
            <person name="Gaenzle M.G."/>
            <person name="Walter J."/>
        </authorList>
    </citation>
    <scope>NUCLEOTIDE SEQUENCE [LARGE SCALE GENOMIC DNA]</scope>
    <source>
        <strain evidence="4 5">STM2_1</strain>
    </source>
</reference>
<dbReference type="PANTHER" id="PTHR46558:SF15">
    <property type="entry name" value="HELIX-TURN-HELIX DOMAIN PROTEIN"/>
    <property type="match status" value="1"/>
</dbReference>
<keyword evidence="2" id="KW-0812">Transmembrane</keyword>
<feature type="transmembrane region" description="Helical" evidence="2">
    <location>
        <begin position="184"/>
        <end position="203"/>
    </location>
</feature>
<protein>
    <submittedName>
        <fullName evidence="4">Helix-turn-helix transcriptional regulator</fullName>
    </submittedName>
</protein>
<feature type="transmembrane region" description="Helical" evidence="2">
    <location>
        <begin position="90"/>
        <end position="111"/>
    </location>
</feature>
<keyword evidence="5" id="KW-1185">Reference proteome</keyword>